<protein>
    <submittedName>
        <fullName evidence="1">Uncharacterized protein</fullName>
    </submittedName>
</protein>
<accession>A0A9Q9DU82</accession>
<proteinExistence type="predicted"/>
<dbReference type="EMBL" id="CP089277">
    <property type="protein sequence ID" value="USP78730.1"/>
    <property type="molecule type" value="Genomic_DNA"/>
</dbReference>
<dbReference type="AlphaFoldDB" id="A0A9Q9DU82"/>
<organism evidence="1 2">
    <name type="scientific">Curvularia clavata</name>
    <dbReference type="NCBI Taxonomy" id="95742"/>
    <lineage>
        <taxon>Eukaryota</taxon>
        <taxon>Fungi</taxon>
        <taxon>Dikarya</taxon>
        <taxon>Ascomycota</taxon>
        <taxon>Pezizomycotina</taxon>
        <taxon>Dothideomycetes</taxon>
        <taxon>Pleosporomycetidae</taxon>
        <taxon>Pleosporales</taxon>
        <taxon>Pleosporineae</taxon>
        <taxon>Pleosporaceae</taxon>
        <taxon>Curvularia</taxon>
    </lineage>
</organism>
<reference evidence="1" key="1">
    <citation type="submission" date="2021-12" db="EMBL/GenBank/DDBJ databases">
        <title>Curvularia clavata genome.</title>
        <authorList>
            <person name="Cao Y."/>
        </authorList>
    </citation>
    <scope>NUCLEOTIDE SEQUENCE</scope>
    <source>
        <strain evidence="1">Yc1106</strain>
    </source>
</reference>
<evidence type="ECO:0000313" key="2">
    <source>
        <dbReference type="Proteomes" id="UP001056012"/>
    </source>
</evidence>
<gene>
    <name evidence="1" type="ORF">yc1106_06004</name>
</gene>
<dbReference type="VEuPathDB" id="FungiDB:yc1106_06004"/>
<dbReference type="Proteomes" id="UP001056012">
    <property type="component" value="Chromosome 4"/>
</dbReference>
<evidence type="ECO:0000313" key="1">
    <source>
        <dbReference type="EMBL" id="USP78730.1"/>
    </source>
</evidence>
<keyword evidence="2" id="KW-1185">Reference proteome</keyword>
<name>A0A9Q9DU82_CURCL</name>
<dbReference type="OrthoDB" id="3904016at2759"/>
<sequence>MRCHTSWPHPWNIPTKQSFFVSNEQVLADYAHFSRLEHQKEHLETNLANCVTYLQALRKKYARGARQLETDSYLPRKKKKKIQQNMRQLEKEIKYRERDEEAFLNNLQACKTNIYLAETMSSSSKSAPSTIPDLASNSTLSPYPDESELTELNWFGLVDTTAHSPIQKSSYSPLVNEMAPDGYLSMDEIAVTTKTGGGPGSGSECVEQTNTTWCSPMTSAPTQFVLRPEAAVFKPRAIYKDQDRPLGMTLDINVNIDTNIIININSTQARR</sequence>